<accession>A0A1S7S2T0</accession>
<evidence type="ECO:0000313" key="1">
    <source>
        <dbReference type="EMBL" id="CUX61505.1"/>
    </source>
</evidence>
<organism evidence="1 2">
    <name type="scientific">Agrobacterium tomkonis CFBP 6623</name>
    <dbReference type="NCBI Taxonomy" id="1183432"/>
    <lineage>
        <taxon>Bacteria</taxon>
        <taxon>Pseudomonadati</taxon>
        <taxon>Pseudomonadota</taxon>
        <taxon>Alphaproteobacteria</taxon>
        <taxon>Hyphomicrobiales</taxon>
        <taxon>Rhizobiaceae</taxon>
        <taxon>Rhizobium/Agrobacterium group</taxon>
        <taxon>Agrobacterium</taxon>
        <taxon>Agrobacterium tumefaciens complex</taxon>
    </lineage>
</organism>
<dbReference type="Proteomes" id="UP000191988">
    <property type="component" value="Unassembled WGS sequence"/>
</dbReference>
<name>A0A1S7S2T0_9HYPH</name>
<gene>
    <name evidence="1" type="ORF">AGR3A_Lc180112</name>
</gene>
<sequence>MPGLAHYLRCRASFQSTGVTPHKRNSPAGRLHTIPVGKRIIERPQHTAIRQRRIEAGFVRHDRKIHLCEKGHRCLVRQMLNDEFYALRHIVAARAVREHRAEPLRRAIGVGQCRAGRPGDSRREIRLASYFTYPRGERGVVHWITVAEPDCRTGRVDKRTRQRGVEVQSIAGALDGEQISECGHVPFSFDIPQGSQSKEFCRNRNVRNWREVVAATSNPKRVNSYALYENRWIKSFPNSILSILKLLLVILPTLLLPT</sequence>
<dbReference type="AlphaFoldDB" id="A0A1S7S2T0"/>
<dbReference type="EMBL" id="FBWK01000054">
    <property type="protein sequence ID" value="CUX61505.1"/>
    <property type="molecule type" value="Genomic_DNA"/>
</dbReference>
<proteinExistence type="predicted"/>
<reference evidence="2" key="1">
    <citation type="submission" date="2016-01" db="EMBL/GenBank/DDBJ databases">
        <authorList>
            <person name="Regsiter A."/>
            <person name="william w."/>
        </authorList>
    </citation>
    <scope>NUCLEOTIDE SEQUENCE [LARGE SCALE GENOMIC DNA]</scope>
    <source>
        <strain evidence="2">CFBP 6623</strain>
    </source>
</reference>
<evidence type="ECO:0000313" key="2">
    <source>
        <dbReference type="Proteomes" id="UP000191988"/>
    </source>
</evidence>
<keyword evidence="2" id="KW-1185">Reference proteome</keyword>
<protein>
    <submittedName>
        <fullName evidence="1">Uncharacterized protein</fullName>
    </submittedName>
</protein>